<dbReference type="EMBL" id="SNRY01000340">
    <property type="protein sequence ID" value="KAA6342181.1"/>
    <property type="molecule type" value="Genomic_DNA"/>
</dbReference>
<gene>
    <name evidence="1" type="ORF">EZS27_010035</name>
</gene>
<comment type="caution">
    <text evidence="1">The sequence shown here is derived from an EMBL/GenBank/DDBJ whole genome shotgun (WGS) entry which is preliminary data.</text>
</comment>
<evidence type="ECO:0000313" key="1">
    <source>
        <dbReference type="EMBL" id="KAA6342181.1"/>
    </source>
</evidence>
<reference evidence="1" key="1">
    <citation type="submission" date="2019-03" db="EMBL/GenBank/DDBJ databases">
        <title>Single cell metagenomics reveals metabolic interactions within the superorganism composed of flagellate Streblomastix strix and complex community of Bacteroidetes bacteria on its surface.</title>
        <authorList>
            <person name="Treitli S.C."/>
            <person name="Kolisko M."/>
            <person name="Husnik F."/>
            <person name="Keeling P."/>
            <person name="Hampl V."/>
        </authorList>
    </citation>
    <scope>NUCLEOTIDE SEQUENCE</scope>
    <source>
        <strain evidence="1">STM</strain>
    </source>
</reference>
<sequence>MYQVYGNTVAITLTDWYNAGLTKNQFKKDSSKGYLSICHRGYRNDTLIDISSIKRPDRREKIESIFGKIAEKPLVSSVFTVEMDTEAQAFFLRQSRPDGTPLDASLIQKYVNRASLFNAVKDALEKSKCVRSSAGCKKRPNMGKFWETAVAWYKEQTEKYPCASINNARSFERAFKEYLKEGYSSILHKKIGNDSARKVSDRMEKLFLALWRTNDKPFINRVHELYLEFIAGNREIYDTTTGEIFRPEDFRYKGRAPEITVPTVWNYLKDVVNNRRYIPLATVALTIKTSNAPSITVNPVVIHSVK</sequence>
<accession>A0A5J4SA75</accession>
<organism evidence="1">
    <name type="scientific">termite gut metagenome</name>
    <dbReference type="NCBI Taxonomy" id="433724"/>
    <lineage>
        <taxon>unclassified sequences</taxon>
        <taxon>metagenomes</taxon>
        <taxon>organismal metagenomes</taxon>
    </lineage>
</organism>
<proteinExistence type="predicted"/>
<dbReference type="AlphaFoldDB" id="A0A5J4SA75"/>
<protein>
    <submittedName>
        <fullName evidence="1">Uncharacterized protein</fullName>
    </submittedName>
</protein>
<name>A0A5J4SA75_9ZZZZ</name>